<keyword evidence="10" id="KW-1185">Reference proteome</keyword>
<dbReference type="InterPro" id="IPR016169">
    <property type="entry name" value="FAD-bd_PCMH_sub2"/>
</dbReference>
<feature type="domain" description="CBS" evidence="8">
    <location>
        <begin position="161"/>
        <end position="218"/>
    </location>
</feature>
<sequence length="507" mass="55923">MPCAMCTTHFTRNSFSKLMSFFTQVSTKLQNFISGSRNKLIAKLTNKPGSVENADSLQQQIDYLNANNQLDIHIAKMLKGVLGIRNMRARDLMIPRAHIDYFYSDDSLREVLNSVLEYGHSRYPVLTDDAEDQDSIGLLFTKDLLRILIDDKIDQVSLLDISKPIKIIPETKHVTTLLQEFQNSHTHLALVVNEFGEISGLITIEDILEEIVGDISDEFDKDNHYIQQVSKTSYDVLARTPIYLFNQAFQCELSDDEYETIGGYVLGLLGHLPTRNESVEIIPDVLIARITQVNERQILKLRVRTSPEYALQLQKDKKVQAHNEVFKHGLAAEQTAEALKATNTTETLEDIAAIEETMAAVETIKAHTLKEEQVQEQGQTTQEQVAKETQDKANVTEASSSSAANSTTDAIAQTTSSDKVAEETTDSEPASNASSTTNSEVTASTEKTAYTEATESTESTANAAATANAQATNAQVAAEENDFSMPSAVSDDQETNNNSTSSADKHA</sequence>
<dbReference type="PROSITE" id="PS51371">
    <property type="entry name" value="CBS"/>
    <property type="match status" value="2"/>
</dbReference>
<evidence type="ECO:0000256" key="5">
    <source>
        <dbReference type="ARBA" id="ARBA00040729"/>
    </source>
</evidence>
<dbReference type="InterPro" id="IPR000644">
    <property type="entry name" value="CBS_dom"/>
</dbReference>
<gene>
    <name evidence="9" type="ORF">CKF58_01445</name>
</gene>
<feature type="compositionally biased region" description="Low complexity" evidence="7">
    <location>
        <begin position="396"/>
        <end position="412"/>
    </location>
</feature>
<dbReference type="CDD" id="cd04590">
    <property type="entry name" value="CBS_pair_CorC_HlyC_assoc"/>
    <property type="match status" value="1"/>
</dbReference>
<comment type="function">
    <text evidence="4">Plays a role in the transport of magnesium and cobalt ions.</text>
</comment>
<dbReference type="InterPro" id="IPR046342">
    <property type="entry name" value="CBS_dom_sf"/>
</dbReference>
<proteinExistence type="inferred from homology"/>
<dbReference type="GO" id="GO:0050660">
    <property type="term" value="F:flavin adenine dinucleotide binding"/>
    <property type="evidence" value="ECO:0007669"/>
    <property type="project" value="InterPro"/>
</dbReference>
<organism evidence="9 10">
    <name type="scientific">Psittacicella hinzii</name>
    <dbReference type="NCBI Taxonomy" id="2028575"/>
    <lineage>
        <taxon>Bacteria</taxon>
        <taxon>Pseudomonadati</taxon>
        <taxon>Pseudomonadota</taxon>
        <taxon>Gammaproteobacteria</taxon>
        <taxon>Pasteurellales</taxon>
        <taxon>Psittacicellaceae</taxon>
        <taxon>Psittacicella</taxon>
    </lineage>
</organism>
<dbReference type="AlphaFoldDB" id="A0A3A1YRN4"/>
<dbReference type="Gene3D" id="3.10.580.10">
    <property type="entry name" value="CBS-domain"/>
    <property type="match status" value="1"/>
</dbReference>
<dbReference type="PANTHER" id="PTHR22777:SF27">
    <property type="entry name" value="MAGNESIUM AND COBALT EFFLUX PROTEIN CORC"/>
    <property type="match status" value="1"/>
</dbReference>
<keyword evidence="3 6" id="KW-0129">CBS domain</keyword>
<evidence type="ECO:0000256" key="2">
    <source>
        <dbReference type="ARBA" id="ARBA00022737"/>
    </source>
</evidence>
<evidence type="ECO:0000256" key="1">
    <source>
        <dbReference type="ARBA" id="ARBA00006337"/>
    </source>
</evidence>
<dbReference type="InterPro" id="IPR044751">
    <property type="entry name" value="Ion_transp-like_CBS"/>
</dbReference>
<dbReference type="PANTHER" id="PTHR22777">
    <property type="entry name" value="HEMOLYSIN-RELATED"/>
    <property type="match status" value="1"/>
</dbReference>
<dbReference type="FunFam" id="3.10.580.10:FF:000002">
    <property type="entry name" value="Magnesium/cobalt efflux protein CorC"/>
    <property type="match status" value="1"/>
</dbReference>
<dbReference type="OrthoDB" id="9797674at2"/>
<dbReference type="SMART" id="SM01091">
    <property type="entry name" value="CorC_HlyC"/>
    <property type="match status" value="1"/>
</dbReference>
<evidence type="ECO:0000259" key="8">
    <source>
        <dbReference type="PROSITE" id="PS51371"/>
    </source>
</evidence>
<evidence type="ECO:0000256" key="7">
    <source>
        <dbReference type="SAM" id="MobiDB-lite"/>
    </source>
</evidence>
<feature type="compositionally biased region" description="Polar residues" evidence="7">
    <location>
        <begin position="427"/>
        <end position="441"/>
    </location>
</feature>
<accession>A0A3A1YRN4</accession>
<comment type="caution">
    <text evidence="9">The sequence shown here is derived from an EMBL/GenBank/DDBJ whole genome shotgun (WGS) entry which is preliminary data.</text>
</comment>
<dbReference type="SUPFAM" id="SSF56176">
    <property type="entry name" value="FAD-binding/transporter-associated domain-like"/>
    <property type="match status" value="1"/>
</dbReference>
<evidence type="ECO:0000313" key="9">
    <source>
        <dbReference type="EMBL" id="RIY39858.1"/>
    </source>
</evidence>
<feature type="compositionally biased region" description="Low complexity" evidence="7">
    <location>
        <begin position="375"/>
        <end position="384"/>
    </location>
</feature>
<evidence type="ECO:0000256" key="3">
    <source>
        <dbReference type="ARBA" id="ARBA00023122"/>
    </source>
</evidence>
<protein>
    <recommendedName>
        <fullName evidence="5">Magnesium and cobalt efflux protein CorC</fullName>
    </recommendedName>
</protein>
<dbReference type="InterPro" id="IPR005170">
    <property type="entry name" value="Transptr-assoc_dom"/>
</dbReference>
<dbReference type="Proteomes" id="UP000265916">
    <property type="component" value="Unassembled WGS sequence"/>
</dbReference>
<dbReference type="SUPFAM" id="SSF54631">
    <property type="entry name" value="CBS-domain pair"/>
    <property type="match status" value="1"/>
</dbReference>
<dbReference type="Gene3D" id="3.30.465.10">
    <property type="match status" value="1"/>
</dbReference>
<feature type="region of interest" description="Disordered" evidence="7">
    <location>
        <begin position="371"/>
        <end position="507"/>
    </location>
</feature>
<feature type="compositionally biased region" description="Polar residues" evidence="7">
    <location>
        <begin position="495"/>
        <end position="507"/>
    </location>
</feature>
<dbReference type="GO" id="GO:0005886">
    <property type="term" value="C:plasma membrane"/>
    <property type="evidence" value="ECO:0007669"/>
    <property type="project" value="TreeGrafter"/>
</dbReference>
<dbReference type="Pfam" id="PF00571">
    <property type="entry name" value="CBS"/>
    <property type="match status" value="2"/>
</dbReference>
<feature type="compositionally biased region" description="Low complexity" evidence="7">
    <location>
        <begin position="442"/>
        <end position="478"/>
    </location>
</feature>
<feature type="domain" description="CBS" evidence="8">
    <location>
        <begin position="93"/>
        <end position="155"/>
    </location>
</feature>
<reference evidence="9 10" key="1">
    <citation type="submission" date="2017-08" db="EMBL/GenBank/DDBJ databases">
        <title>Reclassification of Bisgaard taxon 37 and 44.</title>
        <authorList>
            <person name="Christensen H."/>
        </authorList>
    </citation>
    <scope>NUCLEOTIDE SEQUENCE [LARGE SCALE GENOMIC DNA]</scope>
    <source>
        <strain evidence="9 10">111</strain>
    </source>
</reference>
<evidence type="ECO:0000256" key="6">
    <source>
        <dbReference type="PROSITE-ProRule" id="PRU00703"/>
    </source>
</evidence>
<name>A0A3A1YRN4_9GAMM</name>
<evidence type="ECO:0000256" key="4">
    <source>
        <dbReference type="ARBA" id="ARBA00037273"/>
    </source>
</evidence>
<comment type="similarity">
    <text evidence="1">Belongs to the UPF0053 family.</text>
</comment>
<keyword evidence="2" id="KW-0677">Repeat</keyword>
<evidence type="ECO:0000313" key="10">
    <source>
        <dbReference type="Proteomes" id="UP000265916"/>
    </source>
</evidence>
<dbReference type="InterPro" id="IPR036318">
    <property type="entry name" value="FAD-bd_PCMH-like_sf"/>
</dbReference>
<dbReference type="Pfam" id="PF03471">
    <property type="entry name" value="CorC_HlyC"/>
    <property type="match status" value="1"/>
</dbReference>
<dbReference type="EMBL" id="NRJG01000023">
    <property type="protein sequence ID" value="RIY39858.1"/>
    <property type="molecule type" value="Genomic_DNA"/>
</dbReference>
<dbReference type="SMART" id="SM00116">
    <property type="entry name" value="CBS"/>
    <property type="match status" value="2"/>
</dbReference>